<reference evidence="2" key="1">
    <citation type="submission" date="2022-08" db="UniProtKB">
        <authorList>
            <consortium name="EnsemblMetazoa"/>
        </authorList>
    </citation>
    <scope>IDENTIFICATION</scope>
    <source>
        <strain evidence="2">Israel</strain>
    </source>
</reference>
<evidence type="ECO:0000256" key="1">
    <source>
        <dbReference type="SAM" id="MobiDB-lite"/>
    </source>
</evidence>
<dbReference type="VEuPathDB" id="VectorBase:PPAI004236"/>
<proteinExistence type="predicted"/>
<evidence type="ECO:0000313" key="2">
    <source>
        <dbReference type="EnsemblMetazoa" id="PPAI004236-PA"/>
    </source>
</evidence>
<dbReference type="Proteomes" id="UP000092462">
    <property type="component" value="Unassembled WGS sequence"/>
</dbReference>
<dbReference type="EMBL" id="AJVK01012924">
    <property type="status" value="NOT_ANNOTATED_CDS"/>
    <property type="molecule type" value="Genomic_DNA"/>
</dbReference>
<dbReference type="AlphaFoldDB" id="A0A1B0D9C4"/>
<organism evidence="2 3">
    <name type="scientific">Phlebotomus papatasi</name>
    <name type="common">Sandfly</name>
    <dbReference type="NCBI Taxonomy" id="29031"/>
    <lineage>
        <taxon>Eukaryota</taxon>
        <taxon>Metazoa</taxon>
        <taxon>Ecdysozoa</taxon>
        <taxon>Arthropoda</taxon>
        <taxon>Hexapoda</taxon>
        <taxon>Insecta</taxon>
        <taxon>Pterygota</taxon>
        <taxon>Neoptera</taxon>
        <taxon>Endopterygota</taxon>
        <taxon>Diptera</taxon>
        <taxon>Nematocera</taxon>
        <taxon>Psychodoidea</taxon>
        <taxon>Psychodidae</taxon>
        <taxon>Phlebotomus</taxon>
        <taxon>Phlebotomus</taxon>
    </lineage>
</organism>
<dbReference type="EnsemblMetazoa" id="PPAI004236-RA">
    <property type="protein sequence ID" value="PPAI004236-PA"/>
    <property type="gene ID" value="PPAI004236"/>
</dbReference>
<feature type="compositionally biased region" description="Basic and acidic residues" evidence="1">
    <location>
        <begin position="25"/>
        <end position="34"/>
    </location>
</feature>
<feature type="region of interest" description="Disordered" evidence="1">
    <location>
        <begin position="1"/>
        <end position="38"/>
    </location>
</feature>
<sequence>MAKGKGGGNKDEKKGGGAAAAPKAADAKPAEAKGGKGGVTETVDRLLNSVKLPVYTWIGPFQLFIIIDNPEDLEILLSDPNALGKPYIYKFFKKDRGLVAADG</sequence>
<evidence type="ECO:0000313" key="3">
    <source>
        <dbReference type="Proteomes" id="UP000092462"/>
    </source>
</evidence>
<dbReference type="VEuPathDB" id="VectorBase:PPAPM1_011866"/>
<name>A0A1B0D9C4_PHLPP</name>
<protein>
    <submittedName>
        <fullName evidence="2">Uncharacterized protein</fullName>
    </submittedName>
</protein>
<accession>A0A1B0D9C4</accession>
<keyword evidence="3" id="KW-1185">Reference proteome</keyword>